<evidence type="ECO:0000313" key="1">
    <source>
        <dbReference type="EMBL" id="RCW91275.1"/>
    </source>
</evidence>
<comment type="caution">
    <text evidence="1">The sequence shown here is derived from an EMBL/GenBank/DDBJ whole genome shotgun (WGS) entry which is preliminary data.</text>
</comment>
<organism evidence="1 2">
    <name type="scientific">Winogradskyella arenosi</name>
    <dbReference type="NCBI Taxonomy" id="533325"/>
    <lineage>
        <taxon>Bacteria</taxon>
        <taxon>Pseudomonadati</taxon>
        <taxon>Bacteroidota</taxon>
        <taxon>Flavobacteriia</taxon>
        <taxon>Flavobacteriales</taxon>
        <taxon>Flavobacteriaceae</taxon>
        <taxon>Winogradskyella</taxon>
    </lineage>
</organism>
<reference evidence="1 2" key="1">
    <citation type="submission" date="2018-07" db="EMBL/GenBank/DDBJ databases">
        <title>Genomic Encyclopedia of Type Strains, Phase III (KMG-III): the genomes of soil and plant-associated and newly described type strains.</title>
        <authorList>
            <person name="Whitman W."/>
        </authorList>
    </citation>
    <scope>NUCLEOTIDE SEQUENCE [LARGE SCALE GENOMIC DNA]</scope>
    <source>
        <strain evidence="1 2">CECT 7958</strain>
    </source>
</reference>
<proteinExistence type="predicted"/>
<dbReference type="AlphaFoldDB" id="A0A368ZFA1"/>
<gene>
    <name evidence="1" type="ORF">DFQ08_103101</name>
</gene>
<dbReference type="RefSeq" id="WP_114309800.1">
    <property type="nucleotide sequence ID" value="NZ_QPJO01000003.1"/>
</dbReference>
<dbReference type="EMBL" id="QPJO01000003">
    <property type="protein sequence ID" value="RCW91275.1"/>
    <property type="molecule type" value="Genomic_DNA"/>
</dbReference>
<accession>A0A368ZFA1</accession>
<dbReference type="OrthoDB" id="1436588at2"/>
<dbReference type="Proteomes" id="UP000253436">
    <property type="component" value="Unassembled WGS sequence"/>
</dbReference>
<evidence type="ECO:0000313" key="2">
    <source>
        <dbReference type="Proteomes" id="UP000253436"/>
    </source>
</evidence>
<name>A0A368ZFA1_9FLAO</name>
<protein>
    <submittedName>
        <fullName evidence="1">Uncharacterized protein</fullName>
    </submittedName>
</protein>
<keyword evidence="2" id="KW-1185">Reference proteome</keyword>
<sequence length="143" mass="16755">MILNTTHYNAEHKQIISDLIGRPFSLVQKLRMKGIGSKRMIIDEVSPNMKSLMNKVSDINYANIELRPKGIVIRINKGLKNFTWVIPYYQLVLYKTNGSSIHAQGRFVHFRNSKTFKENKKFFDKLLDLKVRYDLTYTMPTDI</sequence>